<comment type="subunit">
    <text evidence="2">Homodimer.</text>
</comment>
<keyword evidence="5 9" id="KW-0808">Transferase</keyword>
<dbReference type="InterPro" id="IPR017804">
    <property type="entry name" value="MeTrfase_EgtD-like"/>
</dbReference>
<dbReference type="Proteomes" id="UP000885779">
    <property type="component" value="Unassembled WGS sequence"/>
</dbReference>
<dbReference type="EC" id="2.1.1.261" evidence="6"/>
<dbReference type="AlphaFoldDB" id="A0A7V4UF19"/>
<dbReference type="EMBL" id="DRQG01000130">
    <property type="protein sequence ID" value="HGY56767.1"/>
    <property type="molecule type" value="Genomic_DNA"/>
</dbReference>
<keyword evidence="3" id="KW-0017">Alkaloid metabolism</keyword>
<comment type="catalytic activity">
    <reaction evidence="7">
        <text>4-(3-methylbut-2-enyl)-L-tryptophan + S-adenosyl-L-methionine = 4-(3-methylbut-2-enyl)-L-abrine + S-adenosyl-L-homocysteine + H(+)</text>
        <dbReference type="Rhea" id="RHEA:34435"/>
        <dbReference type="ChEBI" id="CHEBI:15378"/>
        <dbReference type="ChEBI" id="CHEBI:57856"/>
        <dbReference type="ChEBI" id="CHEBI:58209"/>
        <dbReference type="ChEBI" id="CHEBI:59789"/>
        <dbReference type="ChEBI" id="CHEBI:67248"/>
        <dbReference type="EC" id="2.1.1.261"/>
    </reaction>
</comment>
<name>A0A7V4UF19_CALAY</name>
<sequence length="338" mass="38560">MSTNLSIADTAILERFEEILLARPVHKNAFITDVQNGLSASPKTLPCIYFYDERGSQLFEDICRLPEYYLTRCEAEILRQHSREIAASFPADTLLVELGSGSSVKTRYLLEAFMERHGQALYNPIDISHSILRQSALELLAHYPELKITAVAATYQEGLRRITDIPARTRLIMWLGSSIGNLGRQEAVEFLGQLRGIMKPQDHLLIGIDLKKDINILKPAYDDAQGVTAAFNLNVLERMNRELVADFDLNAFAHLCRYNEEQGRIEMHILSLKDQIVRFRQPAFRVAFDQGETIHTENSHKYAPAQIQTLARRSGLRIVKQWFDSRKWFSLNLLAASE</sequence>
<dbReference type="Gene3D" id="3.40.50.150">
    <property type="entry name" value="Vaccinia Virus protein VP39"/>
    <property type="match status" value="1"/>
</dbReference>
<dbReference type="Pfam" id="PF10017">
    <property type="entry name" value="Methyltransf_33"/>
    <property type="match status" value="1"/>
</dbReference>
<dbReference type="PANTHER" id="PTHR43397">
    <property type="entry name" value="ERGOTHIONEINE BIOSYNTHESIS PROTEIN 1"/>
    <property type="match status" value="1"/>
</dbReference>
<reference evidence="9" key="1">
    <citation type="journal article" date="2020" name="mSystems">
        <title>Genome- and Community-Level Interaction Insights into Carbon Utilization and Element Cycling Functions of Hydrothermarchaeota in Hydrothermal Sediment.</title>
        <authorList>
            <person name="Zhou Z."/>
            <person name="Liu Y."/>
            <person name="Xu W."/>
            <person name="Pan J."/>
            <person name="Luo Z.H."/>
            <person name="Li M."/>
        </authorList>
    </citation>
    <scope>NUCLEOTIDE SEQUENCE [LARGE SCALE GENOMIC DNA]</scope>
    <source>
        <strain evidence="9">HyVt-577</strain>
    </source>
</reference>
<evidence type="ECO:0000256" key="7">
    <source>
        <dbReference type="ARBA" id="ARBA00049425"/>
    </source>
</evidence>
<evidence type="ECO:0000256" key="6">
    <source>
        <dbReference type="ARBA" id="ARBA00039094"/>
    </source>
</evidence>
<keyword evidence="4 9" id="KW-0489">Methyltransferase</keyword>
<dbReference type="InterPro" id="IPR029063">
    <property type="entry name" value="SAM-dependent_MTases_sf"/>
</dbReference>
<dbReference type="InterPro" id="IPR019257">
    <property type="entry name" value="MeTrfase_dom"/>
</dbReference>
<dbReference type="NCBIfam" id="TIGR03438">
    <property type="entry name" value="egtD_ergothio"/>
    <property type="match status" value="1"/>
</dbReference>
<evidence type="ECO:0000256" key="1">
    <source>
        <dbReference type="ARBA" id="ARBA00005107"/>
    </source>
</evidence>
<protein>
    <recommendedName>
        <fullName evidence="6">4-dimethylallyltryptophan N-methyltransferase</fullName>
        <ecNumber evidence="6">2.1.1.261</ecNumber>
    </recommendedName>
</protein>
<gene>
    <name evidence="9" type="primary">egtD</name>
    <name evidence="9" type="ORF">ENK44_13760</name>
</gene>
<feature type="domain" description="Histidine-specific methyltransferase SAM-dependent" evidence="8">
    <location>
        <begin position="32"/>
        <end position="335"/>
    </location>
</feature>
<dbReference type="GO" id="GO:0009820">
    <property type="term" value="P:alkaloid metabolic process"/>
    <property type="evidence" value="ECO:0007669"/>
    <property type="project" value="UniProtKB-KW"/>
</dbReference>
<dbReference type="InterPro" id="IPR017805">
    <property type="entry name" value="SAM_MeTrfase_EasF-type_put"/>
</dbReference>
<dbReference type="GO" id="GO:0032259">
    <property type="term" value="P:methylation"/>
    <property type="evidence" value="ECO:0007669"/>
    <property type="project" value="UniProtKB-KW"/>
</dbReference>
<evidence type="ECO:0000256" key="2">
    <source>
        <dbReference type="ARBA" id="ARBA00011738"/>
    </source>
</evidence>
<proteinExistence type="predicted"/>
<dbReference type="PIRSF" id="PIRSF018005">
    <property type="entry name" value="UCP018005"/>
    <property type="match status" value="1"/>
</dbReference>
<dbReference type="GO" id="GO:0008168">
    <property type="term" value="F:methyltransferase activity"/>
    <property type="evidence" value="ECO:0007669"/>
    <property type="project" value="UniProtKB-KW"/>
</dbReference>
<comment type="caution">
    <text evidence="9">The sequence shown here is derived from an EMBL/GenBank/DDBJ whole genome shotgun (WGS) entry which is preliminary data.</text>
</comment>
<evidence type="ECO:0000256" key="5">
    <source>
        <dbReference type="ARBA" id="ARBA00022679"/>
    </source>
</evidence>
<dbReference type="PANTHER" id="PTHR43397:SF1">
    <property type="entry name" value="ERGOTHIONEINE BIOSYNTHESIS PROTEIN 1"/>
    <property type="match status" value="1"/>
</dbReference>
<dbReference type="SUPFAM" id="SSF53335">
    <property type="entry name" value="S-adenosyl-L-methionine-dependent methyltransferases"/>
    <property type="match status" value="1"/>
</dbReference>
<dbReference type="NCBIfam" id="TIGR03439">
    <property type="entry name" value="methyl_EasF"/>
    <property type="match status" value="1"/>
</dbReference>
<organism evidence="9">
    <name type="scientific">Caldithrix abyssi</name>
    <dbReference type="NCBI Taxonomy" id="187145"/>
    <lineage>
        <taxon>Bacteria</taxon>
        <taxon>Pseudomonadati</taxon>
        <taxon>Calditrichota</taxon>
        <taxon>Calditrichia</taxon>
        <taxon>Calditrichales</taxon>
        <taxon>Calditrichaceae</taxon>
        <taxon>Caldithrix</taxon>
    </lineage>
</organism>
<evidence type="ECO:0000256" key="4">
    <source>
        <dbReference type="ARBA" id="ARBA00022603"/>
    </source>
</evidence>
<comment type="pathway">
    <text evidence="1">Alkaloid biosynthesis; ergot alkaloid biosynthesis.</text>
</comment>
<dbReference type="InterPro" id="IPR051128">
    <property type="entry name" value="EgtD_Methyltrsf_superfamily"/>
</dbReference>
<accession>A0A7V4UF19</accession>
<evidence type="ECO:0000256" key="3">
    <source>
        <dbReference type="ARBA" id="ARBA00022589"/>
    </source>
</evidence>
<dbReference type="InterPro" id="IPR035094">
    <property type="entry name" value="EgtD"/>
</dbReference>
<evidence type="ECO:0000259" key="8">
    <source>
        <dbReference type="Pfam" id="PF10017"/>
    </source>
</evidence>
<evidence type="ECO:0000313" key="9">
    <source>
        <dbReference type="EMBL" id="HGY56767.1"/>
    </source>
</evidence>